<dbReference type="PANTHER" id="PTHR44757">
    <property type="entry name" value="DIGUANYLATE CYCLASE DGCP"/>
    <property type="match status" value="1"/>
</dbReference>
<accession>A0ABT3BG30</accession>
<dbReference type="InterPro" id="IPR001633">
    <property type="entry name" value="EAL_dom"/>
</dbReference>
<dbReference type="PROSITE" id="PS50887">
    <property type="entry name" value="GGDEF"/>
    <property type="match status" value="1"/>
</dbReference>
<evidence type="ECO:0000259" key="2">
    <source>
        <dbReference type="PROSITE" id="PS50887"/>
    </source>
</evidence>
<dbReference type="InterPro" id="IPR029787">
    <property type="entry name" value="Nucleotide_cyclase"/>
</dbReference>
<evidence type="ECO:0000259" key="1">
    <source>
        <dbReference type="PROSITE" id="PS50883"/>
    </source>
</evidence>
<dbReference type="Gene3D" id="3.20.20.450">
    <property type="entry name" value="EAL domain"/>
    <property type="match status" value="1"/>
</dbReference>
<dbReference type="NCBIfam" id="TIGR00254">
    <property type="entry name" value="GGDEF"/>
    <property type="match status" value="1"/>
</dbReference>
<dbReference type="SMART" id="SM00052">
    <property type="entry name" value="EAL"/>
    <property type="match status" value="1"/>
</dbReference>
<protein>
    <submittedName>
        <fullName evidence="3">Bifunctional diguanylate cyclase/phosphodiesterase</fullName>
    </submittedName>
</protein>
<name>A0ABT3BG30_9RHOB</name>
<evidence type="ECO:0000313" key="3">
    <source>
        <dbReference type="EMBL" id="MCV3272545.1"/>
    </source>
</evidence>
<dbReference type="InterPro" id="IPR052155">
    <property type="entry name" value="Biofilm_reg_signaling"/>
</dbReference>
<proteinExistence type="predicted"/>
<feature type="domain" description="GGDEF" evidence="2">
    <location>
        <begin position="288"/>
        <end position="421"/>
    </location>
</feature>
<dbReference type="EMBL" id="JALIEB010000009">
    <property type="protein sequence ID" value="MCV3272545.1"/>
    <property type="molecule type" value="Genomic_DNA"/>
</dbReference>
<dbReference type="PROSITE" id="PS50883">
    <property type="entry name" value="EAL"/>
    <property type="match status" value="1"/>
</dbReference>
<sequence>MRNEKIADGSAVAARSIAQASPEQSTEAAVPVNRLKTAVWIYDVDNARITHANAAACELWQAENEEDLRRRDLGTDMSPTVSKRLKQYQLDFIERDATFSEMWTLYPNGRPTSIMVVYRGYRLPDGRMAMQCEAAGDAENEPDNLRSAEALLHTDVMIALHEAGGAPVYLNPAARNAATHALQTIAEKFVDPADHDRLMHELEALGEYRMVAKVNTGAGPRWHDLTVKQCSDAVTGNPAILVTAIDVSELKIARDKARYLADRDQLTGCYNRSYLQQYMSTLGRYQSKHCALLCFDVDRFKQINDRLGHEMGDVVLKEIAARVNASIRRTDTFVRLGGDEFVVVFEDVSSAADLEAKLEKLLKIIAEPITHDATRVSATVSMGVATFVPDNAHFTAVMREADIALYTSKQAGRNRVTFFSAEMGALAKARDLVEVELKRAIENREFTLHFQPRFCFKTGTVISVEALVRWEHPKRGLIMPAEFISICEETGMIEDLGQLILEMACMKAISLHQEGRDIQISLNISPRQFEDNRLLKSLETFSRHPDFPRGKVELEITENVLIGDHELIAKKLEAISDMGYQIAIDDFGTGYSNLSYISRFPLNCLKIDQSFIAQLPKSGPIISLILTLAEQINATIVAEGVETREHFEWLRNHKCDQAQGYFLSHPVDAEELPHVIETLNSGAWTGSQ</sequence>
<evidence type="ECO:0000313" key="4">
    <source>
        <dbReference type="Proteomes" id="UP001208690"/>
    </source>
</evidence>
<dbReference type="InterPro" id="IPR000014">
    <property type="entry name" value="PAS"/>
</dbReference>
<dbReference type="SUPFAM" id="SSF55073">
    <property type="entry name" value="Nucleotide cyclase"/>
    <property type="match status" value="1"/>
</dbReference>
<dbReference type="InterPro" id="IPR043128">
    <property type="entry name" value="Rev_trsase/Diguanyl_cyclase"/>
</dbReference>
<dbReference type="Gene3D" id="3.30.70.270">
    <property type="match status" value="1"/>
</dbReference>
<dbReference type="PANTHER" id="PTHR44757:SF2">
    <property type="entry name" value="BIOFILM ARCHITECTURE MAINTENANCE PROTEIN MBAA"/>
    <property type="match status" value="1"/>
</dbReference>
<reference evidence="3 4" key="1">
    <citation type="submission" date="2022-04" db="EMBL/GenBank/DDBJ databases">
        <title>Roseobacter sp. WL0113 is a bacterium isolated from neritic sediment.</title>
        <authorList>
            <person name="Wang L."/>
            <person name="He W."/>
            <person name="Zhang D.-F."/>
        </authorList>
    </citation>
    <scope>NUCLEOTIDE SEQUENCE [LARGE SCALE GENOMIC DNA]</scope>
    <source>
        <strain evidence="3 4">WL0113</strain>
    </source>
</reference>
<dbReference type="InterPro" id="IPR035965">
    <property type="entry name" value="PAS-like_dom_sf"/>
</dbReference>
<dbReference type="Proteomes" id="UP001208690">
    <property type="component" value="Unassembled WGS sequence"/>
</dbReference>
<dbReference type="Pfam" id="PF00990">
    <property type="entry name" value="GGDEF"/>
    <property type="match status" value="1"/>
</dbReference>
<dbReference type="Pfam" id="PF00563">
    <property type="entry name" value="EAL"/>
    <property type="match status" value="1"/>
</dbReference>
<dbReference type="Pfam" id="PF13188">
    <property type="entry name" value="PAS_8"/>
    <property type="match status" value="1"/>
</dbReference>
<comment type="caution">
    <text evidence="3">The sequence shown here is derived from an EMBL/GenBank/DDBJ whole genome shotgun (WGS) entry which is preliminary data.</text>
</comment>
<dbReference type="CDD" id="cd01948">
    <property type="entry name" value="EAL"/>
    <property type="match status" value="1"/>
</dbReference>
<organism evidence="3 4">
    <name type="scientific">Roseobacter sinensis</name>
    <dbReference type="NCBI Taxonomy" id="2931391"/>
    <lineage>
        <taxon>Bacteria</taxon>
        <taxon>Pseudomonadati</taxon>
        <taxon>Pseudomonadota</taxon>
        <taxon>Alphaproteobacteria</taxon>
        <taxon>Rhodobacterales</taxon>
        <taxon>Roseobacteraceae</taxon>
        <taxon>Roseobacter</taxon>
    </lineage>
</organism>
<keyword evidence="4" id="KW-1185">Reference proteome</keyword>
<dbReference type="InterPro" id="IPR035919">
    <property type="entry name" value="EAL_sf"/>
</dbReference>
<feature type="domain" description="EAL" evidence="1">
    <location>
        <begin position="430"/>
        <end position="680"/>
    </location>
</feature>
<dbReference type="InterPro" id="IPR000160">
    <property type="entry name" value="GGDEF_dom"/>
</dbReference>
<dbReference type="RefSeq" id="WP_263844865.1">
    <property type="nucleotide sequence ID" value="NZ_JALIEB010000009.1"/>
</dbReference>
<dbReference type="SUPFAM" id="SSF55785">
    <property type="entry name" value="PYP-like sensor domain (PAS domain)"/>
    <property type="match status" value="1"/>
</dbReference>
<dbReference type="SMART" id="SM00267">
    <property type="entry name" value="GGDEF"/>
    <property type="match status" value="1"/>
</dbReference>
<gene>
    <name evidence="3" type="ORF">MUB52_13990</name>
</gene>
<dbReference type="SUPFAM" id="SSF141868">
    <property type="entry name" value="EAL domain-like"/>
    <property type="match status" value="1"/>
</dbReference>
<dbReference type="CDD" id="cd01949">
    <property type="entry name" value="GGDEF"/>
    <property type="match status" value="1"/>
</dbReference>